<gene>
    <name evidence="2" type="primary">LOC688390</name>
    <name evidence="2" type="ORF">PHOROB_LOCUS2051</name>
</gene>
<reference evidence="2" key="1">
    <citation type="submission" date="2022-06" db="EMBL/GenBank/DDBJ databases">
        <authorList>
            <person name="Andreotti S."/>
            <person name="Wyler E."/>
        </authorList>
    </citation>
    <scope>NUCLEOTIDE SEQUENCE</scope>
</reference>
<organism evidence="2 3">
    <name type="scientific">Phodopus roborovskii</name>
    <name type="common">Roborovski's desert hamster</name>
    <name type="synonym">Cricetulus roborovskii</name>
    <dbReference type="NCBI Taxonomy" id="109678"/>
    <lineage>
        <taxon>Eukaryota</taxon>
        <taxon>Metazoa</taxon>
        <taxon>Chordata</taxon>
        <taxon>Craniata</taxon>
        <taxon>Vertebrata</taxon>
        <taxon>Euteleostomi</taxon>
        <taxon>Mammalia</taxon>
        <taxon>Eutheria</taxon>
        <taxon>Euarchontoglires</taxon>
        <taxon>Glires</taxon>
        <taxon>Rodentia</taxon>
        <taxon>Myomorpha</taxon>
        <taxon>Muroidea</taxon>
        <taxon>Cricetidae</taxon>
        <taxon>Cricetinae</taxon>
        <taxon>Phodopus</taxon>
    </lineage>
</organism>
<accession>A0AAU9YUC2</accession>
<dbReference type="Proteomes" id="UP001152836">
    <property type="component" value="Unassembled WGS sequence"/>
</dbReference>
<comment type="caution">
    <text evidence="2">The sequence shown here is derived from an EMBL/GenBank/DDBJ whole genome shotgun (WGS) entry which is preliminary data.</text>
</comment>
<evidence type="ECO:0000256" key="1">
    <source>
        <dbReference type="SAM" id="MobiDB-lite"/>
    </source>
</evidence>
<sequence length="144" mass="14809">MLRGSGGCWRPPVPGRRAPALLRPPPPCDDPCAGATGRPPHTHTHLLLNSETWAPVGSELASESDLEAAKAKCVGVKGGERALGPGVAAPGSGVKQTGPTAQARVSCFGGHSRLRGGWMSLTGVPITARPRTVCQEASAFLRTT</sequence>
<feature type="region of interest" description="Disordered" evidence="1">
    <location>
        <begin position="1"/>
        <end position="25"/>
    </location>
</feature>
<dbReference type="AlphaFoldDB" id="A0AAU9YUC2"/>
<evidence type="ECO:0000313" key="2">
    <source>
        <dbReference type="EMBL" id="CAH6778274.1"/>
    </source>
</evidence>
<evidence type="ECO:0000313" key="3">
    <source>
        <dbReference type="Proteomes" id="UP001152836"/>
    </source>
</evidence>
<proteinExistence type="predicted"/>
<keyword evidence="3" id="KW-1185">Reference proteome</keyword>
<protein>
    <submittedName>
        <fullName evidence="2">LOC688390 protein</fullName>
    </submittedName>
</protein>
<dbReference type="EMBL" id="CALSGD010000381">
    <property type="protein sequence ID" value="CAH6778274.1"/>
    <property type="molecule type" value="Genomic_DNA"/>
</dbReference>
<name>A0AAU9YUC2_PHORO</name>